<evidence type="ECO:0000256" key="1">
    <source>
        <dbReference type="SAM" id="MobiDB-lite"/>
    </source>
</evidence>
<name>A0AAV7UQJ4_PLEWA</name>
<reference evidence="2" key="1">
    <citation type="journal article" date="2022" name="bioRxiv">
        <title>Sequencing and chromosome-scale assembly of the giantPleurodeles waltlgenome.</title>
        <authorList>
            <person name="Brown T."/>
            <person name="Elewa A."/>
            <person name="Iarovenko S."/>
            <person name="Subramanian E."/>
            <person name="Araus A.J."/>
            <person name="Petzold A."/>
            <person name="Susuki M."/>
            <person name="Suzuki K.-i.T."/>
            <person name="Hayashi T."/>
            <person name="Toyoda A."/>
            <person name="Oliveira C."/>
            <person name="Osipova E."/>
            <person name="Leigh N.D."/>
            <person name="Simon A."/>
            <person name="Yun M.H."/>
        </authorList>
    </citation>
    <scope>NUCLEOTIDE SEQUENCE</scope>
    <source>
        <strain evidence="2">20211129_DDA</strain>
        <tissue evidence="2">Liver</tissue>
    </source>
</reference>
<accession>A0AAV7UQJ4</accession>
<feature type="compositionally biased region" description="Basic and acidic residues" evidence="1">
    <location>
        <begin position="70"/>
        <end position="79"/>
    </location>
</feature>
<feature type="compositionally biased region" description="Basic and acidic residues" evidence="1">
    <location>
        <begin position="94"/>
        <end position="113"/>
    </location>
</feature>
<dbReference type="Proteomes" id="UP001066276">
    <property type="component" value="Chromosome 2_2"/>
</dbReference>
<evidence type="ECO:0000313" key="3">
    <source>
        <dbReference type="Proteomes" id="UP001066276"/>
    </source>
</evidence>
<evidence type="ECO:0000313" key="2">
    <source>
        <dbReference type="EMBL" id="KAJ1191315.1"/>
    </source>
</evidence>
<gene>
    <name evidence="2" type="ORF">NDU88_000631</name>
</gene>
<sequence length="125" mass="13626">MYLGSPVHWPCLQRAVPARPRPNPPLGIVGESGSVRKRVLKARATYAKAERLDSPWPPQAAPGRAAAAMVHERSRREGNCSRGRRQGGCAASGYDREAPRSPGPRDADPERCPSRVPVRLPVMRA</sequence>
<proteinExistence type="predicted"/>
<dbReference type="EMBL" id="JANPWB010000004">
    <property type="protein sequence ID" value="KAJ1191315.1"/>
    <property type="molecule type" value="Genomic_DNA"/>
</dbReference>
<organism evidence="2 3">
    <name type="scientific">Pleurodeles waltl</name>
    <name type="common">Iberian ribbed newt</name>
    <dbReference type="NCBI Taxonomy" id="8319"/>
    <lineage>
        <taxon>Eukaryota</taxon>
        <taxon>Metazoa</taxon>
        <taxon>Chordata</taxon>
        <taxon>Craniata</taxon>
        <taxon>Vertebrata</taxon>
        <taxon>Euteleostomi</taxon>
        <taxon>Amphibia</taxon>
        <taxon>Batrachia</taxon>
        <taxon>Caudata</taxon>
        <taxon>Salamandroidea</taxon>
        <taxon>Salamandridae</taxon>
        <taxon>Pleurodelinae</taxon>
        <taxon>Pleurodeles</taxon>
    </lineage>
</organism>
<feature type="region of interest" description="Disordered" evidence="1">
    <location>
        <begin position="49"/>
        <end position="125"/>
    </location>
</feature>
<keyword evidence="3" id="KW-1185">Reference proteome</keyword>
<comment type="caution">
    <text evidence="2">The sequence shown here is derived from an EMBL/GenBank/DDBJ whole genome shotgun (WGS) entry which is preliminary data.</text>
</comment>
<protein>
    <submittedName>
        <fullName evidence="2">Uncharacterized protein</fullName>
    </submittedName>
</protein>
<dbReference type="AlphaFoldDB" id="A0AAV7UQJ4"/>